<comment type="caution">
    <text evidence="1">The sequence shown here is derived from an EMBL/GenBank/DDBJ whole genome shotgun (WGS) entry which is preliminary data.</text>
</comment>
<dbReference type="AlphaFoldDB" id="A0A2T6ALW8"/>
<dbReference type="OrthoDB" id="1422574at2"/>
<proteinExistence type="predicted"/>
<dbReference type="RefSeq" id="WP_108170728.1">
    <property type="nucleotide sequence ID" value="NZ_QBKQ01000001.1"/>
</dbReference>
<keyword evidence="2" id="KW-1185">Reference proteome</keyword>
<dbReference type="Proteomes" id="UP000244174">
    <property type="component" value="Unassembled WGS sequence"/>
</dbReference>
<evidence type="ECO:0000313" key="1">
    <source>
        <dbReference type="EMBL" id="PTX44808.1"/>
    </source>
</evidence>
<reference evidence="1 2" key="1">
    <citation type="submission" date="2018-04" db="EMBL/GenBank/DDBJ databases">
        <title>Genomic Encyclopedia of Archaeal and Bacterial Type Strains, Phase II (KMG-II): from individual species to whole genera.</title>
        <authorList>
            <person name="Goeker M."/>
        </authorList>
    </citation>
    <scope>NUCLEOTIDE SEQUENCE [LARGE SCALE GENOMIC DNA]</scope>
    <source>
        <strain evidence="1 2">DSM 23082</strain>
    </source>
</reference>
<name>A0A2T6ALW8_9FLAO</name>
<evidence type="ECO:0000313" key="2">
    <source>
        <dbReference type="Proteomes" id="UP000244174"/>
    </source>
</evidence>
<dbReference type="EMBL" id="QBKQ01000001">
    <property type="protein sequence ID" value="PTX44808.1"/>
    <property type="molecule type" value="Genomic_DNA"/>
</dbReference>
<organism evidence="1 2">
    <name type="scientific">Christiangramia gaetbulicola</name>
    <dbReference type="NCBI Taxonomy" id="703340"/>
    <lineage>
        <taxon>Bacteria</taxon>
        <taxon>Pseudomonadati</taxon>
        <taxon>Bacteroidota</taxon>
        <taxon>Flavobacteriia</taxon>
        <taxon>Flavobacteriales</taxon>
        <taxon>Flavobacteriaceae</taxon>
        <taxon>Christiangramia</taxon>
    </lineage>
</organism>
<accession>A0A2T6ALW8</accession>
<evidence type="ECO:0008006" key="3">
    <source>
        <dbReference type="Google" id="ProtNLM"/>
    </source>
</evidence>
<protein>
    <recommendedName>
        <fullName evidence="3">Tocopherol cyclase-like protein</fullName>
    </recommendedName>
</protein>
<gene>
    <name evidence="1" type="ORF">C8P64_0790</name>
</gene>
<sequence>MKKSNIHLNKWYLDFHGNNGETAICYAAKLTWHGFTVNYSSFIHKLPGEEVTTKTHFRKAQLPLKKENVITWQDDKLNVEGTWEAAAKPIESRLYDSENGYLDWHCYQPASRVDLNLNGRILKGNGYAEQLILTAYPWHIPMNHLRWGRFQTLDDTMVWIEIREKDKTQWLWLNGKNIRNCSIEDHEISSKEENFILKLDRHGILESEKKIYQVVEKLLKFLPGFNKIMPVKFLMAENHKWLSKGEFKKANSEITEGTAIHEWVNFNAQSR</sequence>